<dbReference type="AlphaFoldDB" id="A0A835N3J8"/>
<dbReference type="EMBL" id="JADGMS010000005">
    <property type="protein sequence ID" value="KAF9682028.1"/>
    <property type="molecule type" value="Genomic_DNA"/>
</dbReference>
<gene>
    <name evidence="1" type="ORF">SADUNF_Sadunf05G0065600</name>
</gene>
<accession>A0A835N3J8</accession>
<proteinExistence type="predicted"/>
<organism evidence="1 2">
    <name type="scientific">Salix dunnii</name>
    <dbReference type="NCBI Taxonomy" id="1413687"/>
    <lineage>
        <taxon>Eukaryota</taxon>
        <taxon>Viridiplantae</taxon>
        <taxon>Streptophyta</taxon>
        <taxon>Embryophyta</taxon>
        <taxon>Tracheophyta</taxon>
        <taxon>Spermatophyta</taxon>
        <taxon>Magnoliopsida</taxon>
        <taxon>eudicotyledons</taxon>
        <taxon>Gunneridae</taxon>
        <taxon>Pentapetalae</taxon>
        <taxon>rosids</taxon>
        <taxon>fabids</taxon>
        <taxon>Malpighiales</taxon>
        <taxon>Salicaceae</taxon>
        <taxon>Saliceae</taxon>
        <taxon>Salix</taxon>
    </lineage>
</organism>
<keyword evidence="2" id="KW-1185">Reference proteome</keyword>
<evidence type="ECO:0000313" key="2">
    <source>
        <dbReference type="Proteomes" id="UP000657918"/>
    </source>
</evidence>
<protein>
    <submittedName>
        <fullName evidence="1">Uncharacterized protein</fullName>
    </submittedName>
</protein>
<name>A0A835N3J8_9ROSI</name>
<dbReference type="Proteomes" id="UP000657918">
    <property type="component" value="Unassembled WGS sequence"/>
</dbReference>
<sequence>MGDGLLQELKEEVRELDEMLILDYIWKTTRILQWMPLRSYINGGIASSIPLYHDVAFTDTNLQAQTGGYLRKHIPLQQPMSPIRHGDVPGGRQRPIDKGNMTFESGILLLVLLAVVISPAPPSEVSGISLIEKAKGEIVAMKSEDSIRIKLIFLLSISSHTAAKLSINSLAM</sequence>
<evidence type="ECO:0000313" key="1">
    <source>
        <dbReference type="EMBL" id="KAF9682028.1"/>
    </source>
</evidence>
<comment type="caution">
    <text evidence="1">The sequence shown here is derived from an EMBL/GenBank/DDBJ whole genome shotgun (WGS) entry which is preliminary data.</text>
</comment>
<reference evidence="1 2" key="1">
    <citation type="submission" date="2020-10" db="EMBL/GenBank/DDBJ databases">
        <title>Plant Genome Project.</title>
        <authorList>
            <person name="Zhang R.-G."/>
        </authorList>
    </citation>
    <scope>NUCLEOTIDE SEQUENCE [LARGE SCALE GENOMIC DNA]</scope>
    <source>
        <strain evidence="1">FAFU-HL-1</strain>
        <tissue evidence="1">Leaf</tissue>
    </source>
</reference>